<gene>
    <name evidence="1" type="ORF">OED52_09480</name>
</gene>
<evidence type="ECO:0000313" key="1">
    <source>
        <dbReference type="EMBL" id="UYP20719.1"/>
    </source>
</evidence>
<name>A0ACD4DL46_9NOCA</name>
<organism evidence="1 2">
    <name type="scientific">Rhodococcus sacchari</name>
    <dbReference type="NCBI Taxonomy" id="2962047"/>
    <lineage>
        <taxon>Bacteria</taxon>
        <taxon>Bacillati</taxon>
        <taxon>Actinomycetota</taxon>
        <taxon>Actinomycetes</taxon>
        <taxon>Mycobacteriales</taxon>
        <taxon>Nocardiaceae</taxon>
        <taxon>Rhodococcus</taxon>
    </lineage>
</organism>
<sequence>MPSFTPVTPGSLVVAIADRAAAHPGLRCVAISGADASEPVALARPVADHLRGRGRPADVVDLHDYVRPASLRFEHGRTDPHSYRWEWFDYDALDREVLRSFRERGRWLPRLWDESTDRSARVRPRPAADDQVLIVAGPMLLGRGLGFDLSVTLVMSRGALDRRTGEPERWTIPVLLDHDAETEADLVVRYDHPDRPALRIAEVR</sequence>
<dbReference type="Proteomes" id="UP001156484">
    <property type="component" value="Chromosome"/>
</dbReference>
<proteinExistence type="predicted"/>
<keyword evidence="2" id="KW-1185">Reference proteome</keyword>
<evidence type="ECO:0000313" key="2">
    <source>
        <dbReference type="Proteomes" id="UP001156484"/>
    </source>
</evidence>
<reference evidence="1" key="1">
    <citation type="submission" date="2022-10" db="EMBL/GenBank/DDBJ databases">
        <title>Rhodococcus ferula Z13 complete genome.</title>
        <authorList>
            <person name="Long X."/>
            <person name="Zang M."/>
        </authorList>
    </citation>
    <scope>NUCLEOTIDE SEQUENCE</scope>
    <source>
        <strain evidence="1">Z13</strain>
    </source>
</reference>
<protein>
    <submittedName>
        <fullName evidence="1">Uncharacterized protein</fullName>
    </submittedName>
</protein>
<dbReference type="EMBL" id="CP107551">
    <property type="protein sequence ID" value="UYP20719.1"/>
    <property type="molecule type" value="Genomic_DNA"/>
</dbReference>
<accession>A0ACD4DL46</accession>